<evidence type="ECO:0000256" key="1">
    <source>
        <dbReference type="ARBA" id="ARBA00022801"/>
    </source>
</evidence>
<dbReference type="SUPFAM" id="SSF53474">
    <property type="entry name" value="alpha/beta-Hydrolases"/>
    <property type="match status" value="1"/>
</dbReference>
<sequence>MDIDHLSFAYKVIDNKPILLDVYLPYLDNLQPDGVQPDHRPTVIYFHGGGLTVGNRQSWFPFWLQKRLSLQGCIFVSADYRLIPPSNGHDIIDDIRDVFSFVRSTLNGLLGVEKERVGHDPQSTRLGGRLRVDPEAVGVAGTSAGGLCAYLAAMHVSPKPKVVLSMYGMGGDFLTPHYLSPKFKSFLRGREMLDPADFPTFLYPGTAAVYPTSDSPLAYHPPTYRIPGYPSNPRMLLGRLYLQLGTFLDYYTGQHEPSLSACLRAISSGDDTLRLQIPEKHLDLFPQLWITTDWPSTCLVHGTSDTAVHIQESQNMLRLLQQSRVEAELLEVEGKEHSFDYEPGAQELHRVLFDHVVSFLMKRLIPSASV</sequence>
<evidence type="ECO:0000313" key="4">
    <source>
        <dbReference type="EMBL" id="KIJ64601.1"/>
    </source>
</evidence>
<organism evidence="4 5">
    <name type="scientific">Hydnomerulius pinastri MD-312</name>
    <dbReference type="NCBI Taxonomy" id="994086"/>
    <lineage>
        <taxon>Eukaryota</taxon>
        <taxon>Fungi</taxon>
        <taxon>Dikarya</taxon>
        <taxon>Basidiomycota</taxon>
        <taxon>Agaricomycotina</taxon>
        <taxon>Agaricomycetes</taxon>
        <taxon>Agaricomycetidae</taxon>
        <taxon>Boletales</taxon>
        <taxon>Boletales incertae sedis</taxon>
        <taxon>Leucogyrophana</taxon>
    </lineage>
</organism>
<dbReference type="Pfam" id="PF00326">
    <property type="entry name" value="Peptidase_S9"/>
    <property type="match status" value="1"/>
</dbReference>
<name>A0A0C9WF96_9AGAM</name>
<dbReference type="OrthoDB" id="19653at2759"/>
<accession>A0A0C9WF96</accession>
<dbReference type="Gene3D" id="3.40.50.1820">
    <property type="entry name" value="alpha/beta hydrolase"/>
    <property type="match status" value="1"/>
</dbReference>
<evidence type="ECO:0008006" key="6">
    <source>
        <dbReference type="Google" id="ProtNLM"/>
    </source>
</evidence>
<dbReference type="AlphaFoldDB" id="A0A0C9WF96"/>
<feature type="domain" description="Alpha/beta hydrolase fold-3" evidence="3">
    <location>
        <begin position="43"/>
        <end position="169"/>
    </location>
</feature>
<evidence type="ECO:0000259" key="3">
    <source>
        <dbReference type="Pfam" id="PF07859"/>
    </source>
</evidence>
<evidence type="ECO:0000259" key="2">
    <source>
        <dbReference type="Pfam" id="PF00326"/>
    </source>
</evidence>
<dbReference type="InterPro" id="IPR001375">
    <property type="entry name" value="Peptidase_S9_cat"/>
</dbReference>
<dbReference type="Pfam" id="PF07859">
    <property type="entry name" value="Abhydrolase_3"/>
    <property type="match status" value="1"/>
</dbReference>
<gene>
    <name evidence="4" type="ORF">HYDPIDRAFT_111975</name>
</gene>
<dbReference type="Proteomes" id="UP000053820">
    <property type="component" value="Unassembled WGS sequence"/>
</dbReference>
<keyword evidence="1" id="KW-0378">Hydrolase</keyword>
<dbReference type="InterPro" id="IPR050300">
    <property type="entry name" value="GDXG_lipolytic_enzyme"/>
</dbReference>
<dbReference type="HOGENOM" id="CLU_012494_9_2_1"/>
<dbReference type="GO" id="GO:0008236">
    <property type="term" value="F:serine-type peptidase activity"/>
    <property type="evidence" value="ECO:0007669"/>
    <property type="project" value="InterPro"/>
</dbReference>
<reference evidence="4 5" key="1">
    <citation type="submission" date="2014-04" db="EMBL/GenBank/DDBJ databases">
        <title>Evolutionary Origins and Diversification of the Mycorrhizal Mutualists.</title>
        <authorList>
            <consortium name="DOE Joint Genome Institute"/>
            <consortium name="Mycorrhizal Genomics Consortium"/>
            <person name="Kohler A."/>
            <person name="Kuo A."/>
            <person name="Nagy L.G."/>
            <person name="Floudas D."/>
            <person name="Copeland A."/>
            <person name="Barry K.W."/>
            <person name="Cichocki N."/>
            <person name="Veneault-Fourrey C."/>
            <person name="LaButti K."/>
            <person name="Lindquist E.A."/>
            <person name="Lipzen A."/>
            <person name="Lundell T."/>
            <person name="Morin E."/>
            <person name="Murat C."/>
            <person name="Riley R."/>
            <person name="Ohm R."/>
            <person name="Sun H."/>
            <person name="Tunlid A."/>
            <person name="Henrissat B."/>
            <person name="Grigoriev I.V."/>
            <person name="Hibbett D.S."/>
            <person name="Martin F."/>
        </authorList>
    </citation>
    <scope>NUCLEOTIDE SEQUENCE [LARGE SCALE GENOMIC DNA]</scope>
    <source>
        <strain evidence="4 5">MD-312</strain>
    </source>
</reference>
<proteinExistence type="predicted"/>
<evidence type="ECO:0000313" key="5">
    <source>
        <dbReference type="Proteomes" id="UP000053820"/>
    </source>
</evidence>
<keyword evidence="5" id="KW-1185">Reference proteome</keyword>
<dbReference type="GO" id="GO:0006508">
    <property type="term" value="P:proteolysis"/>
    <property type="evidence" value="ECO:0007669"/>
    <property type="project" value="InterPro"/>
</dbReference>
<dbReference type="PANTHER" id="PTHR48081">
    <property type="entry name" value="AB HYDROLASE SUPERFAMILY PROTEIN C4A8.06C"/>
    <property type="match status" value="1"/>
</dbReference>
<protein>
    <recommendedName>
        <fullName evidence="6">Alpha/beta hydrolase fold-3 domain-containing protein</fullName>
    </recommendedName>
</protein>
<dbReference type="InterPro" id="IPR013094">
    <property type="entry name" value="AB_hydrolase_3"/>
</dbReference>
<dbReference type="InterPro" id="IPR029058">
    <property type="entry name" value="AB_hydrolase_fold"/>
</dbReference>
<dbReference type="PANTHER" id="PTHR48081:SF3">
    <property type="entry name" value="ALPHA_BETA HYDROLASE FOLD-3 DOMAIN-CONTAINING PROTEIN"/>
    <property type="match status" value="1"/>
</dbReference>
<dbReference type="EMBL" id="KN839846">
    <property type="protein sequence ID" value="KIJ64601.1"/>
    <property type="molecule type" value="Genomic_DNA"/>
</dbReference>
<feature type="domain" description="Peptidase S9 prolyl oligopeptidase catalytic" evidence="2">
    <location>
        <begin position="295"/>
        <end position="347"/>
    </location>
</feature>